<dbReference type="Pfam" id="PF20241">
    <property type="entry name" value="DUF6598"/>
    <property type="match status" value="1"/>
</dbReference>
<proteinExistence type="inferred from homology"/>
<dbReference type="InterPro" id="IPR016138">
    <property type="entry name" value="Ribosome_inactivat_prot_sub1"/>
</dbReference>
<dbReference type="PANTHER" id="PTHR33453:SF9">
    <property type="entry name" value="ALBUMIN B-32"/>
    <property type="match status" value="1"/>
</dbReference>
<evidence type="ECO:0000313" key="12">
    <source>
        <dbReference type="Proteomes" id="UP000593562"/>
    </source>
</evidence>
<sequence>MPVEFEIEFNVETSTRGGYRTFITNLRQRLGLRSSHNRPALIVQEGDAPTRFFELILRTNNHSVRFRFRMDNLYLIGYQMEDGRWLEFNNQQQNHLILGSTFLGFGGDYRSLAGAAFPSDQQDQQGIEQIRVGYYSLVSAINQLATVTDRETRARRLVVVIMMICEASRLIPISDYAATSYHSINPNQEGQIQTWMKNLAHSWGSLSAALFRADAYPQQGFQLPENHVQLLPDVERRITTIAEAAAILGILLGLCFRGSGPQRFPRMADNAQSCLRGRPLVEVFSVRINNIDDENLGDLYGTIIVADGLNSQYIYNRTRDNVESIKAGDNATLTGPNRSILAYGDFTIRVVLTDKDTWSWDDEIINQEISWNPYDIGNVYDEPINIGLWSKRGSGSLFYAVLRDAVAAQVTVKLEEGGENTTEVYGDIQAFCGNWGDNYNTRSILFKRASNDYLSVERHHNIPLTRSVVAVPLSSSLKVMVNLKDYDPISADDVIADGTEEFPAEMSGTYSKIIYGADGNRVSVTVAWIFDI</sequence>
<dbReference type="AlphaFoldDB" id="A0A7J7CBT0"/>
<feature type="domain" description="DUF6598" evidence="10">
    <location>
        <begin position="280"/>
        <end position="510"/>
    </location>
</feature>
<keyword evidence="12" id="KW-1185">Reference proteome</keyword>
<comment type="catalytic activity">
    <reaction evidence="1 9">
        <text>Endohydrolysis of the N-glycosidic bond at one specific adenosine on the 28S rRNA.</text>
        <dbReference type="EC" id="3.2.2.22"/>
    </reaction>
</comment>
<evidence type="ECO:0000256" key="7">
    <source>
        <dbReference type="ARBA" id="ARBA00023193"/>
    </source>
</evidence>
<dbReference type="EC" id="3.2.2.22" evidence="3"/>
<dbReference type="Gene3D" id="3.40.420.10">
    <property type="entry name" value="Ricin (A subunit), domain 1"/>
    <property type="match status" value="1"/>
</dbReference>
<evidence type="ECO:0000256" key="1">
    <source>
        <dbReference type="ARBA" id="ARBA00000237"/>
    </source>
</evidence>
<evidence type="ECO:0000256" key="9">
    <source>
        <dbReference type="RuleBase" id="RU004915"/>
    </source>
</evidence>
<comment type="similarity">
    <text evidence="2">Belongs to the ribosome-inactivating protein family. Type 1 RIP subfamily.</text>
</comment>
<dbReference type="GO" id="GO:0006952">
    <property type="term" value="P:defense response"/>
    <property type="evidence" value="ECO:0007669"/>
    <property type="project" value="UniProtKB-KW"/>
</dbReference>
<keyword evidence="5 9" id="KW-0378">Hydrolase</keyword>
<dbReference type="PRINTS" id="PR00396">
    <property type="entry name" value="SHIGARICIN"/>
</dbReference>
<protein>
    <recommendedName>
        <fullName evidence="3">rRNA N-glycosylase</fullName>
        <ecNumber evidence="3">3.2.2.22</ecNumber>
    </recommendedName>
    <alternativeName>
        <fullName evidence="8">rRNA N-glycosidase</fullName>
    </alternativeName>
</protein>
<evidence type="ECO:0000256" key="4">
    <source>
        <dbReference type="ARBA" id="ARBA00022656"/>
    </source>
</evidence>
<evidence type="ECO:0000313" key="11">
    <source>
        <dbReference type="EMBL" id="KAF5731593.1"/>
    </source>
</evidence>
<dbReference type="Proteomes" id="UP000593562">
    <property type="component" value="Unassembled WGS sequence"/>
</dbReference>
<dbReference type="InterPro" id="IPR036041">
    <property type="entry name" value="Ribosome-inact_prot_sf"/>
</dbReference>
<dbReference type="InParanoid" id="A0A7J7CBT0"/>
<comment type="caution">
    <text evidence="11">The sequence shown here is derived from an EMBL/GenBank/DDBJ whole genome shotgun (WGS) entry which is preliminary data.</text>
</comment>
<dbReference type="GO" id="GO:0017148">
    <property type="term" value="P:negative regulation of translation"/>
    <property type="evidence" value="ECO:0007669"/>
    <property type="project" value="UniProtKB-KW"/>
</dbReference>
<evidence type="ECO:0000256" key="6">
    <source>
        <dbReference type="ARBA" id="ARBA00022821"/>
    </source>
</evidence>
<organism evidence="11 12">
    <name type="scientific">Tripterygium wilfordii</name>
    <name type="common">Thunder God vine</name>
    <dbReference type="NCBI Taxonomy" id="458696"/>
    <lineage>
        <taxon>Eukaryota</taxon>
        <taxon>Viridiplantae</taxon>
        <taxon>Streptophyta</taxon>
        <taxon>Embryophyta</taxon>
        <taxon>Tracheophyta</taxon>
        <taxon>Spermatophyta</taxon>
        <taxon>Magnoliopsida</taxon>
        <taxon>eudicotyledons</taxon>
        <taxon>Gunneridae</taxon>
        <taxon>Pentapetalae</taxon>
        <taxon>rosids</taxon>
        <taxon>fabids</taxon>
        <taxon>Celastrales</taxon>
        <taxon>Celastraceae</taxon>
        <taxon>Tripterygium</taxon>
    </lineage>
</organism>
<dbReference type="InterPro" id="IPR017989">
    <property type="entry name" value="Ribosome_inactivat_1/2"/>
</dbReference>
<dbReference type="GO" id="GO:0090729">
    <property type="term" value="F:toxin activity"/>
    <property type="evidence" value="ECO:0007669"/>
    <property type="project" value="UniProtKB-KW"/>
</dbReference>
<dbReference type="SUPFAM" id="SSF56371">
    <property type="entry name" value="Ribosome inactivating proteins (RIP)"/>
    <property type="match status" value="1"/>
</dbReference>
<dbReference type="Pfam" id="PF00161">
    <property type="entry name" value="RIP"/>
    <property type="match status" value="1"/>
</dbReference>
<reference evidence="11 12" key="1">
    <citation type="journal article" date="2020" name="Nat. Commun.">
        <title>Genome of Tripterygium wilfordii and identification of cytochrome P450 involved in triptolide biosynthesis.</title>
        <authorList>
            <person name="Tu L."/>
            <person name="Su P."/>
            <person name="Zhang Z."/>
            <person name="Gao L."/>
            <person name="Wang J."/>
            <person name="Hu T."/>
            <person name="Zhou J."/>
            <person name="Zhang Y."/>
            <person name="Zhao Y."/>
            <person name="Liu Y."/>
            <person name="Song Y."/>
            <person name="Tong Y."/>
            <person name="Lu Y."/>
            <person name="Yang J."/>
            <person name="Xu C."/>
            <person name="Jia M."/>
            <person name="Peters R.J."/>
            <person name="Huang L."/>
            <person name="Gao W."/>
        </authorList>
    </citation>
    <scope>NUCLEOTIDE SEQUENCE [LARGE SCALE GENOMIC DNA]</scope>
    <source>
        <strain evidence="12">cv. XIE 37</strain>
        <tissue evidence="11">Leaf</tissue>
    </source>
</reference>
<name>A0A7J7CBT0_TRIWF</name>
<keyword evidence="4 9" id="KW-0800">Toxin</keyword>
<keyword evidence="6 9" id="KW-0611">Plant defense</keyword>
<dbReference type="InterPro" id="IPR046533">
    <property type="entry name" value="DUF6598"/>
</dbReference>
<gene>
    <name evidence="11" type="ORF">HS088_TW18G00274</name>
</gene>
<evidence type="ECO:0000259" key="10">
    <source>
        <dbReference type="Pfam" id="PF20241"/>
    </source>
</evidence>
<dbReference type="PANTHER" id="PTHR33453">
    <property type="match status" value="1"/>
</dbReference>
<evidence type="ECO:0000256" key="8">
    <source>
        <dbReference type="ARBA" id="ARBA00030788"/>
    </source>
</evidence>
<accession>A0A7J7CBT0</accession>
<dbReference type="EMBL" id="JAAARO010000018">
    <property type="protein sequence ID" value="KAF5731593.1"/>
    <property type="molecule type" value="Genomic_DNA"/>
</dbReference>
<evidence type="ECO:0000256" key="5">
    <source>
        <dbReference type="ARBA" id="ARBA00022801"/>
    </source>
</evidence>
<evidence type="ECO:0000256" key="3">
    <source>
        <dbReference type="ARBA" id="ARBA00012001"/>
    </source>
</evidence>
<dbReference type="OrthoDB" id="1602268at2759"/>
<dbReference type="GO" id="GO:0030598">
    <property type="term" value="F:rRNA N-glycosylase activity"/>
    <property type="evidence" value="ECO:0007669"/>
    <property type="project" value="UniProtKB-EC"/>
</dbReference>
<evidence type="ECO:0000256" key="2">
    <source>
        <dbReference type="ARBA" id="ARBA00008544"/>
    </source>
</evidence>
<keyword evidence="7 9" id="KW-0652">Protein synthesis inhibitor</keyword>
<dbReference type="InterPro" id="IPR001574">
    <property type="entry name" value="Ribosome_inactivat_prot"/>
</dbReference>